<keyword evidence="1" id="KW-0472">Membrane</keyword>
<reference evidence="3" key="1">
    <citation type="submission" date="2016-06" db="EMBL/GenBank/DDBJ databases">
        <authorList>
            <person name="Varghese N."/>
            <person name="Submissions Spin"/>
        </authorList>
    </citation>
    <scope>NUCLEOTIDE SEQUENCE [LARGE SCALE GENOMIC DNA]</scope>
    <source>
        <strain evidence="3">DSM 45344</strain>
    </source>
</reference>
<evidence type="ECO:0000313" key="2">
    <source>
        <dbReference type="EMBL" id="SBV25964.1"/>
    </source>
</evidence>
<dbReference type="PATRIC" id="fig|307121.4.peg.1483"/>
<name>A0A1C3N085_9ACTN</name>
<accession>A0A1C3N085</accession>
<keyword evidence="1" id="KW-0812">Transmembrane</keyword>
<keyword evidence="1" id="KW-1133">Transmembrane helix</keyword>
<dbReference type="AlphaFoldDB" id="A0A1C3N085"/>
<keyword evidence="3" id="KW-1185">Reference proteome</keyword>
<sequence length="345" mass="39058">MRRSGGWRWRRTARQRRAYLVGGVLLGVATAMLLGAWRSTGFLSDLLLNLGASVVLAAISYVIFDPLFEEARKARVQEHLSFDQQAFVARLHGSCRRVRILDTWTILLEDPHRDATLAGMREALRQDAEVQLLLLDPDCTAARQRSEELERQRVDVPRQIQANLRRLAAFQHSLPPGQRGRFQVRIYDASPSIQLYQWDGHALISFFPIGKLSFNVPQLEVDMDSPWGGFVHARFEELWEHEQATVSLQRYWSMRVTLRDGDSDVAEVRVPYVEVDGQHYIDCAAFRLSRPLTARAELPPRAGGPAPAAFGLVEPADGDHAAVVRQFDQKYGDGDAKRLILRLVP</sequence>
<evidence type="ECO:0000256" key="1">
    <source>
        <dbReference type="SAM" id="Phobius"/>
    </source>
</evidence>
<evidence type="ECO:0000313" key="3">
    <source>
        <dbReference type="Proteomes" id="UP000199393"/>
    </source>
</evidence>
<feature type="transmembrane region" description="Helical" evidence="1">
    <location>
        <begin position="46"/>
        <end position="64"/>
    </location>
</feature>
<organism evidence="2 3">
    <name type="scientific">Micromonospora krabiensis</name>
    <dbReference type="NCBI Taxonomy" id="307121"/>
    <lineage>
        <taxon>Bacteria</taxon>
        <taxon>Bacillati</taxon>
        <taxon>Actinomycetota</taxon>
        <taxon>Actinomycetes</taxon>
        <taxon>Micromonosporales</taxon>
        <taxon>Micromonosporaceae</taxon>
        <taxon>Micromonospora</taxon>
    </lineage>
</organism>
<proteinExistence type="predicted"/>
<dbReference type="Proteomes" id="UP000199393">
    <property type="component" value="Chromosome I"/>
</dbReference>
<dbReference type="EMBL" id="LT598496">
    <property type="protein sequence ID" value="SBV25964.1"/>
    <property type="molecule type" value="Genomic_DNA"/>
</dbReference>
<feature type="transmembrane region" description="Helical" evidence="1">
    <location>
        <begin position="20"/>
        <end position="40"/>
    </location>
</feature>
<dbReference type="RefSeq" id="WP_091589129.1">
    <property type="nucleotide sequence ID" value="NZ_JBHRWG010000003.1"/>
</dbReference>
<protein>
    <submittedName>
        <fullName evidence="2">Uncharacterized protein</fullName>
    </submittedName>
</protein>
<dbReference type="STRING" id="307121.GA0070620_1446"/>
<dbReference type="OrthoDB" id="8438314at2"/>
<gene>
    <name evidence="2" type="ORF">GA0070620_1446</name>
</gene>